<evidence type="ECO:0000256" key="4">
    <source>
        <dbReference type="RuleBase" id="RU000640"/>
    </source>
</evidence>
<name>B3RNA7_TRIAD</name>
<accession>B3RNA7</accession>
<dbReference type="HAMAP" id="MF_01151">
    <property type="entry name" value="GrpE"/>
    <property type="match status" value="1"/>
</dbReference>
<evidence type="ECO:0000256" key="5">
    <source>
        <dbReference type="RuleBase" id="RU004478"/>
    </source>
</evidence>
<evidence type="ECO:0000313" key="8">
    <source>
        <dbReference type="Proteomes" id="UP000009022"/>
    </source>
</evidence>
<dbReference type="CDD" id="cd00446">
    <property type="entry name" value="GrpE"/>
    <property type="match status" value="1"/>
</dbReference>
<dbReference type="OrthoDB" id="201635at2759"/>
<dbReference type="PhylomeDB" id="B3RNA7"/>
<dbReference type="InParanoid" id="B3RNA7"/>
<dbReference type="GO" id="GO:0006457">
    <property type="term" value="P:protein folding"/>
    <property type="evidence" value="ECO:0007669"/>
    <property type="project" value="InterPro"/>
</dbReference>
<organism evidence="7 8">
    <name type="scientific">Trichoplax adhaerens</name>
    <name type="common">Trichoplax reptans</name>
    <dbReference type="NCBI Taxonomy" id="10228"/>
    <lineage>
        <taxon>Eukaryota</taxon>
        <taxon>Metazoa</taxon>
        <taxon>Placozoa</taxon>
        <taxon>Uniplacotomia</taxon>
        <taxon>Trichoplacea</taxon>
        <taxon>Trichoplacidae</taxon>
        <taxon>Trichoplax</taxon>
    </lineage>
</organism>
<dbReference type="Pfam" id="PF01025">
    <property type="entry name" value="GrpE"/>
    <property type="match status" value="1"/>
</dbReference>
<dbReference type="PANTHER" id="PTHR21237:SF23">
    <property type="entry name" value="GRPE PROTEIN HOMOLOG, MITOCHONDRIAL"/>
    <property type="match status" value="1"/>
</dbReference>
<dbReference type="InterPro" id="IPR013805">
    <property type="entry name" value="GrpE_CC"/>
</dbReference>
<gene>
    <name evidence="7" type="ORF">TRIADDRAFT_21754</name>
</gene>
<dbReference type="SUPFAM" id="SSF58014">
    <property type="entry name" value="Coiled-coil domain of nucleotide exchange factor GrpE"/>
    <property type="match status" value="1"/>
</dbReference>
<keyword evidence="3 4" id="KW-0143">Chaperone</keyword>
<evidence type="ECO:0000256" key="3">
    <source>
        <dbReference type="ARBA" id="ARBA00023186"/>
    </source>
</evidence>
<dbReference type="GeneID" id="6750470"/>
<dbReference type="Proteomes" id="UP000009022">
    <property type="component" value="Unassembled WGS sequence"/>
</dbReference>
<dbReference type="InterPro" id="IPR000740">
    <property type="entry name" value="GrpE"/>
</dbReference>
<dbReference type="PROSITE" id="PS01071">
    <property type="entry name" value="GRPE"/>
    <property type="match status" value="1"/>
</dbReference>
<protein>
    <recommendedName>
        <fullName evidence="4">GrpE protein homolog</fullName>
    </recommendedName>
</protein>
<dbReference type="RefSeq" id="XP_002109822.1">
    <property type="nucleotide sequence ID" value="XM_002109786.1"/>
</dbReference>
<dbReference type="GO" id="GO:0042803">
    <property type="term" value="F:protein homodimerization activity"/>
    <property type="evidence" value="ECO:0007669"/>
    <property type="project" value="InterPro"/>
</dbReference>
<dbReference type="PANTHER" id="PTHR21237">
    <property type="entry name" value="GRPE PROTEIN"/>
    <property type="match status" value="1"/>
</dbReference>
<dbReference type="GO" id="GO:0051082">
    <property type="term" value="F:unfolded protein binding"/>
    <property type="evidence" value="ECO:0000318"/>
    <property type="project" value="GO_Central"/>
</dbReference>
<dbReference type="PRINTS" id="PR00773">
    <property type="entry name" value="GRPEPROTEIN"/>
</dbReference>
<feature type="compositionally biased region" description="Polar residues" evidence="6">
    <location>
        <begin position="1"/>
        <end position="22"/>
    </location>
</feature>
<dbReference type="EMBL" id="DS985242">
    <property type="protein sequence ID" value="EDV27988.1"/>
    <property type="molecule type" value="Genomic_DNA"/>
</dbReference>
<dbReference type="eggNOG" id="KOG3003">
    <property type="taxonomic scope" value="Eukaryota"/>
</dbReference>
<dbReference type="FunFam" id="2.30.22.10:FF:000002">
    <property type="entry name" value="GrpE protein homolog"/>
    <property type="match status" value="1"/>
</dbReference>
<sequence>MSIRSLSQYRTKLTNTSTNPEDQSSKKDSAEADANIAQIQEELRETRDKYLRTLAEIENMRERTVRQINDAKMYAIQNFSKDIIAVADILEKATESVPQQEIASAAANQHFKSLYEGLKLTESQLQKVFSAHGLRKIYPINEKFDPNFHEALFQVENGEKPDGSIAQVSKAGYLLHGRTLRPAMVGVTKAP</sequence>
<reference evidence="7 8" key="1">
    <citation type="journal article" date="2008" name="Nature">
        <title>The Trichoplax genome and the nature of placozoans.</title>
        <authorList>
            <person name="Srivastava M."/>
            <person name="Begovic E."/>
            <person name="Chapman J."/>
            <person name="Putnam N.H."/>
            <person name="Hellsten U."/>
            <person name="Kawashima T."/>
            <person name="Kuo A."/>
            <person name="Mitros T."/>
            <person name="Salamov A."/>
            <person name="Carpenter M.L."/>
            <person name="Signorovitch A.Y."/>
            <person name="Moreno M.A."/>
            <person name="Kamm K."/>
            <person name="Grimwood J."/>
            <person name="Schmutz J."/>
            <person name="Shapiro H."/>
            <person name="Grigoriev I.V."/>
            <person name="Buss L.W."/>
            <person name="Schierwater B."/>
            <person name="Dellaporta S.L."/>
            <person name="Rokhsar D.S."/>
        </authorList>
    </citation>
    <scope>NUCLEOTIDE SEQUENCE [LARGE SCALE GENOMIC DNA]</scope>
    <source>
        <strain evidence="7 8">Grell-BS-1999</strain>
    </source>
</reference>
<feature type="region of interest" description="Disordered" evidence="6">
    <location>
        <begin position="1"/>
        <end position="32"/>
    </location>
</feature>
<dbReference type="GO" id="GO:0030150">
    <property type="term" value="P:protein import into mitochondrial matrix"/>
    <property type="evidence" value="ECO:0000318"/>
    <property type="project" value="GO_Central"/>
</dbReference>
<keyword evidence="8" id="KW-1185">Reference proteome</keyword>
<dbReference type="AlphaFoldDB" id="B3RNA7"/>
<dbReference type="GO" id="GO:0000774">
    <property type="term" value="F:adenyl-nucleotide exchange factor activity"/>
    <property type="evidence" value="ECO:0000318"/>
    <property type="project" value="GO_Central"/>
</dbReference>
<proteinExistence type="inferred from homology"/>
<evidence type="ECO:0000313" key="7">
    <source>
        <dbReference type="EMBL" id="EDV27988.1"/>
    </source>
</evidence>
<dbReference type="CTD" id="6750470"/>
<dbReference type="HOGENOM" id="CLU_057217_0_2_1"/>
<dbReference type="GO" id="GO:0051087">
    <property type="term" value="F:protein-folding chaperone binding"/>
    <property type="evidence" value="ECO:0007669"/>
    <property type="project" value="InterPro"/>
</dbReference>
<dbReference type="STRING" id="10228.B3RNA7"/>
<keyword evidence="4" id="KW-0496">Mitochondrion</keyword>
<dbReference type="InterPro" id="IPR009012">
    <property type="entry name" value="GrpE_head"/>
</dbReference>
<dbReference type="Gene3D" id="3.90.20.20">
    <property type="match status" value="1"/>
</dbReference>
<comment type="subcellular location">
    <subcellularLocation>
        <location evidence="1 4">Mitochondrion matrix</location>
    </subcellularLocation>
</comment>
<dbReference type="SUPFAM" id="SSF51064">
    <property type="entry name" value="Head domain of nucleotide exchange factor GrpE"/>
    <property type="match status" value="1"/>
</dbReference>
<dbReference type="Gene3D" id="2.30.22.10">
    <property type="entry name" value="Head domain of nucleotide exchange factor GrpE"/>
    <property type="match status" value="1"/>
</dbReference>
<dbReference type="FunCoup" id="B3RNA7">
    <property type="interactions" value="1958"/>
</dbReference>
<dbReference type="OMA" id="PHRHQAI"/>
<comment type="similarity">
    <text evidence="2 5">Belongs to the GrpE family.</text>
</comment>
<evidence type="ECO:0000256" key="2">
    <source>
        <dbReference type="ARBA" id="ARBA00009054"/>
    </source>
</evidence>
<evidence type="ECO:0000256" key="1">
    <source>
        <dbReference type="ARBA" id="ARBA00004305"/>
    </source>
</evidence>
<dbReference type="GO" id="GO:0001405">
    <property type="term" value="C:PAM complex, Tim23 associated import motor"/>
    <property type="evidence" value="ECO:0000318"/>
    <property type="project" value="GO_Central"/>
</dbReference>
<dbReference type="KEGG" id="tad:TRIADDRAFT_21754"/>
<comment type="function">
    <text evidence="4">Essential component of the PAM complex, a complex required for the translocation of transit peptide-containing proteins from the inner membrane into the mitochondrial matrix in an ATP-dependent manner.</text>
</comment>
<evidence type="ECO:0000256" key="6">
    <source>
        <dbReference type="SAM" id="MobiDB-lite"/>
    </source>
</evidence>